<feature type="transmembrane region" description="Helical" evidence="13">
    <location>
        <begin position="1019"/>
        <end position="1038"/>
    </location>
</feature>
<dbReference type="OrthoDB" id="6500128at2759"/>
<sequence>MVNLSDFDWSWQDFCNRDSFVVWNTKHRDFDLCFQFLIFHIPVLTLVAVFSAYYTGALFYYFRRSRIEKWVLRVRTVTTLVLAGLPVVCAYMEEVMFPGHLKPVDYLLVAIECFAWLMHFCFLLVLCNKLGPNLRGPVFLGVIWAVNYMLSWVSLHSNYLIVQDPDSDLYASGVPFRFSIIKVVVQSIYLCTLIPSGAIPAQLQHFQSLCNQSGEQSPPIGAYTRFREDLDVNYLGVAMEGWNSLARLTFSWVNPLIEKGVQGLLDSTEDLYDLPNSMTVAQLNMNMSVALYHHPRYRSTLLRALHKCFWKEFYGIGVLKFIADVSGFCGPIFLNLLVKFIEDKTEPVGYGYMYAIGLSITALISAFCNSHFNFLMSKVGLKIKAALVSTIYKKTLTVNTVTMSQFSKGEVANYMSTDMDRIVNSCASFHAFWSIPLQLFVTLYLLYLQVGLSFLAGIAFSIVLIPINRFLAKQIGKLSEKTMSYKDARLQIMMEIFRGIKTIKLHVWENEFVQKVEGVRKQEMKFLSWRKYLDALCVYFWATTPVLISLLTFVTYTLTGNQLTASVVFTTIALINMLITPLNAFPWVLNGLTEAWVSLKRVERLIKLPDRVLKAYYDKSEGEALEIINGNFCWNETRFSLKGINVKIDKGQLIGIIGPVGSGKSSMIAAILSEIEKSSGSVSVLNYEEGFGYVPQTPWLQKGTILENILFGEHFLRHRYWSVLNACGLTEDINLLPGKDSAKIGEGGCTLSGGQKARIALARAVYQDKQIYLLDDILSAVDPQVAKHIFTQCICGILQNKTRLLFTHQSRFLINADHIIVLQDGKIVCQGRPSEVLPNYIEYVTDSELEIDESAKVESEENHSDKKSPEPEVEVEIEERAHGSMDCRVFGMYIMSAGVCLWPLILTSIVLMQISRNGVDYWLSYWVSNLNYTQFQEELSSNSTSKYLIIYAGIAGMNSLFTLFRAFLFAFGGLNAARKIHKKLLKKVIDAKMLFFETNSSGKILNRFSSDVYTIDDSLPFISNILLASIFTVLGTLAMTLYGLPWLFLILAPLVPIYHNLQSNYRLTSRELKRLTSTTMSPLYSHFNETLQGAAVIRAFRVTSRFMRDNQSWLESNIKAQLSASAASQWLGLRLQLIGVVMITGVAILATLRHHLDFAEPGLIGLAISYALTLTSSIGGLVNAVTETEREMVSVERVSQYLNNAYIGLEGEDKSPSSVVIPFGWPTQGVISFHNVFYRYSESLPYSLNEVTFVTRPGEKIGVVGRTGAGKSSLISALFRLSDLTKGEISVDFVNIKLISLDQLRSRMCIIPQDPFIFEGSMRSNLDPHNIHTDDELREVLEKTYMMTAVEENGGLYVNINKDTFSVGQGQLICLARAILKNTKIICIDEATANVDEDTDRLIQQTIRNSFLQSTVITIAHRVKTIIDCDRVLVMKDGKVVEFDTPSNLMENRNSHFYQLAHNL</sequence>
<dbReference type="FunFam" id="3.40.50.300:FF:000163">
    <property type="entry name" value="Multidrug resistance-associated protein member 4"/>
    <property type="match status" value="1"/>
</dbReference>
<feature type="transmembrane region" description="Helical" evidence="13">
    <location>
        <begin position="948"/>
        <end position="977"/>
    </location>
</feature>
<comment type="similarity">
    <text evidence="2">Belongs to the ABC transporter superfamily. ABCC family. Conjugate transporter (TC 3.A.1.208) subfamily.</text>
</comment>
<dbReference type="Pfam" id="PF00664">
    <property type="entry name" value="ABC_membrane"/>
    <property type="match status" value="2"/>
</dbReference>
<evidence type="ECO:0000256" key="12">
    <source>
        <dbReference type="ARBA" id="ARBA00034018"/>
    </source>
</evidence>
<dbReference type="SMART" id="SM00382">
    <property type="entry name" value="AAA"/>
    <property type="match status" value="2"/>
</dbReference>
<feature type="domain" description="ABC transporter" evidence="14">
    <location>
        <begin position="625"/>
        <end position="849"/>
    </location>
</feature>
<feature type="transmembrane region" description="Helical" evidence="13">
    <location>
        <begin position="422"/>
        <end position="446"/>
    </location>
</feature>
<dbReference type="SUPFAM" id="SSF52540">
    <property type="entry name" value="P-loop containing nucleoside triphosphate hydrolases"/>
    <property type="match status" value="2"/>
</dbReference>
<accession>A0A8I6S9A2</accession>
<evidence type="ECO:0000256" key="1">
    <source>
        <dbReference type="ARBA" id="ARBA00004141"/>
    </source>
</evidence>
<dbReference type="GO" id="GO:0016020">
    <property type="term" value="C:membrane"/>
    <property type="evidence" value="ECO:0007669"/>
    <property type="project" value="UniProtKB-SubCell"/>
</dbReference>
<dbReference type="PANTHER" id="PTHR24223:SF330">
    <property type="entry name" value="ATP-BINDING CASSETTE SUB-FAMILY C MEMBER 10"/>
    <property type="match status" value="1"/>
</dbReference>
<keyword evidence="17" id="KW-1185">Reference proteome</keyword>
<feature type="transmembrane region" description="Helical" evidence="13">
    <location>
        <begin position="532"/>
        <end position="556"/>
    </location>
</feature>
<dbReference type="Proteomes" id="UP000494040">
    <property type="component" value="Unassembled WGS sequence"/>
</dbReference>
<feature type="transmembrane region" description="Helical" evidence="13">
    <location>
        <begin position="138"/>
        <end position="155"/>
    </location>
</feature>
<feature type="domain" description="ABC transmembrane type-1" evidence="15">
    <location>
        <begin position="904"/>
        <end position="1190"/>
    </location>
</feature>
<feature type="transmembrane region" description="Helical" evidence="13">
    <location>
        <begin position="313"/>
        <end position="338"/>
    </location>
</feature>
<dbReference type="InterPro" id="IPR003439">
    <property type="entry name" value="ABC_transporter-like_ATP-bd"/>
</dbReference>
<evidence type="ECO:0000256" key="4">
    <source>
        <dbReference type="ARBA" id="ARBA00022448"/>
    </source>
</evidence>
<dbReference type="PANTHER" id="PTHR24223">
    <property type="entry name" value="ATP-BINDING CASSETTE SUB-FAMILY C"/>
    <property type="match status" value="1"/>
</dbReference>
<keyword evidence="5 13" id="KW-0812">Transmembrane</keyword>
<dbReference type="FunFam" id="3.40.50.300:FF:000997">
    <property type="entry name" value="Multidrug resistance-associated protein 1"/>
    <property type="match status" value="1"/>
</dbReference>
<proteinExistence type="inferred from homology"/>
<dbReference type="CDD" id="cd03244">
    <property type="entry name" value="ABCC_MRP_domain2"/>
    <property type="match status" value="1"/>
</dbReference>
<organism evidence="16 17">
    <name type="scientific">Cimex lectularius</name>
    <name type="common">Bed bug</name>
    <name type="synonym">Acanthia lectularia</name>
    <dbReference type="NCBI Taxonomy" id="79782"/>
    <lineage>
        <taxon>Eukaryota</taxon>
        <taxon>Metazoa</taxon>
        <taxon>Ecdysozoa</taxon>
        <taxon>Arthropoda</taxon>
        <taxon>Hexapoda</taxon>
        <taxon>Insecta</taxon>
        <taxon>Pterygota</taxon>
        <taxon>Neoptera</taxon>
        <taxon>Paraneoptera</taxon>
        <taxon>Hemiptera</taxon>
        <taxon>Heteroptera</taxon>
        <taxon>Panheteroptera</taxon>
        <taxon>Cimicomorpha</taxon>
        <taxon>Cimicidae</taxon>
        <taxon>Cimex</taxon>
    </lineage>
</organism>
<feature type="transmembrane region" description="Helical" evidence="13">
    <location>
        <begin position="1164"/>
        <end position="1185"/>
    </location>
</feature>
<keyword evidence="6" id="KW-0677">Repeat</keyword>
<keyword evidence="4" id="KW-0813">Transport</keyword>
<dbReference type="SUPFAM" id="SSF90123">
    <property type="entry name" value="ABC transporter transmembrane region"/>
    <property type="match status" value="2"/>
</dbReference>
<feature type="transmembrane region" description="Helical" evidence="13">
    <location>
        <begin position="350"/>
        <end position="368"/>
    </location>
</feature>
<evidence type="ECO:0000256" key="13">
    <source>
        <dbReference type="SAM" id="Phobius"/>
    </source>
</evidence>
<feature type="transmembrane region" description="Helical" evidence="13">
    <location>
        <begin position="1044"/>
        <end position="1061"/>
    </location>
</feature>
<dbReference type="InterPro" id="IPR036640">
    <property type="entry name" value="ABC1_TM_sf"/>
</dbReference>
<dbReference type="CDD" id="cd03250">
    <property type="entry name" value="ABCC_MRP_domain1"/>
    <property type="match status" value="1"/>
</dbReference>
<evidence type="ECO:0000259" key="14">
    <source>
        <dbReference type="PROSITE" id="PS50893"/>
    </source>
</evidence>
<reference evidence="16" key="1">
    <citation type="submission" date="2022-01" db="UniProtKB">
        <authorList>
            <consortium name="EnsemblMetazoa"/>
        </authorList>
    </citation>
    <scope>IDENTIFICATION</scope>
</reference>
<name>A0A8I6S9A2_CIMLE</name>
<evidence type="ECO:0000313" key="16">
    <source>
        <dbReference type="EnsemblMetazoa" id="XP_014255576.1"/>
    </source>
</evidence>
<dbReference type="GO" id="GO:0016887">
    <property type="term" value="F:ATP hydrolysis activity"/>
    <property type="evidence" value="ECO:0007669"/>
    <property type="project" value="InterPro"/>
</dbReference>
<dbReference type="OMA" id="PYAWPSQ"/>
<dbReference type="RefSeq" id="XP_014255576.1">
    <property type="nucleotide sequence ID" value="XM_014400090.2"/>
</dbReference>
<dbReference type="InterPro" id="IPR050173">
    <property type="entry name" value="ABC_transporter_C-like"/>
</dbReference>
<dbReference type="InterPro" id="IPR027417">
    <property type="entry name" value="P-loop_NTPase"/>
</dbReference>
<feature type="domain" description="ABC transporter" evidence="14">
    <location>
        <begin position="1231"/>
        <end position="1462"/>
    </location>
</feature>
<evidence type="ECO:0000256" key="11">
    <source>
        <dbReference type="ARBA" id="ARBA00023136"/>
    </source>
</evidence>
<feature type="transmembrane region" description="Helical" evidence="13">
    <location>
        <begin position="74"/>
        <end position="94"/>
    </location>
</feature>
<feature type="transmembrane region" description="Helical" evidence="13">
    <location>
        <begin position="890"/>
        <end position="914"/>
    </location>
</feature>
<evidence type="ECO:0000256" key="8">
    <source>
        <dbReference type="ARBA" id="ARBA00022840"/>
    </source>
</evidence>
<dbReference type="GO" id="GO:0008559">
    <property type="term" value="F:ABC-type xenobiotic transporter activity"/>
    <property type="evidence" value="ECO:0007669"/>
    <property type="project" value="UniProtKB-EC"/>
</dbReference>
<dbReference type="GeneID" id="106670079"/>
<dbReference type="CDD" id="cd18598">
    <property type="entry name" value="ABC_6TM_MRP7_D1_like"/>
    <property type="match status" value="1"/>
</dbReference>
<dbReference type="InterPro" id="IPR017871">
    <property type="entry name" value="ABC_transporter-like_CS"/>
</dbReference>
<comment type="subcellular location">
    <subcellularLocation>
        <location evidence="1">Membrane</location>
        <topology evidence="1">Multi-pass membrane protein</topology>
    </subcellularLocation>
</comment>
<evidence type="ECO:0000256" key="6">
    <source>
        <dbReference type="ARBA" id="ARBA00022737"/>
    </source>
</evidence>
<keyword evidence="9" id="KW-1278">Translocase</keyword>
<dbReference type="InterPro" id="IPR011527">
    <property type="entry name" value="ABC1_TM_dom"/>
</dbReference>
<dbReference type="Pfam" id="PF00005">
    <property type="entry name" value="ABC_tran"/>
    <property type="match status" value="2"/>
</dbReference>
<dbReference type="Gene3D" id="1.20.1560.10">
    <property type="entry name" value="ABC transporter type 1, transmembrane domain"/>
    <property type="match status" value="2"/>
</dbReference>
<evidence type="ECO:0000256" key="5">
    <source>
        <dbReference type="ARBA" id="ARBA00022692"/>
    </source>
</evidence>
<comment type="catalytic activity">
    <reaction evidence="12">
        <text>ATP + H2O + xenobioticSide 1 = ADP + phosphate + xenobioticSide 2.</text>
        <dbReference type="EC" id="7.6.2.2"/>
    </reaction>
</comment>
<keyword evidence="8" id="KW-0067">ATP-binding</keyword>
<evidence type="ECO:0000259" key="15">
    <source>
        <dbReference type="PROSITE" id="PS50929"/>
    </source>
</evidence>
<dbReference type="CDD" id="cd18605">
    <property type="entry name" value="ABC_6TM_MRP7_D2_like"/>
    <property type="match status" value="1"/>
</dbReference>
<keyword evidence="7" id="KW-0547">Nucleotide-binding</keyword>
<feature type="transmembrane region" description="Helical" evidence="13">
    <location>
        <begin position="1131"/>
        <end position="1152"/>
    </location>
</feature>
<feature type="transmembrane region" description="Helical" evidence="13">
    <location>
        <begin position="37"/>
        <end position="62"/>
    </location>
</feature>
<dbReference type="GO" id="GO:0005524">
    <property type="term" value="F:ATP binding"/>
    <property type="evidence" value="ECO:0007669"/>
    <property type="project" value="UniProtKB-KW"/>
</dbReference>
<dbReference type="Gene3D" id="3.40.50.300">
    <property type="entry name" value="P-loop containing nucleotide triphosphate hydrolases"/>
    <property type="match status" value="2"/>
</dbReference>
<dbReference type="PROSITE" id="PS50929">
    <property type="entry name" value="ABC_TM1F"/>
    <property type="match status" value="2"/>
</dbReference>
<keyword evidence="10 13" id="KW-1133">Transmembrane helix</keyword>
<evidence type="ECO:0000256" key="9">
    <source>
        <dbReference type="ARBA" id="ARBA00022967"/>
    </source>
</evidence>
<feature type="transmembrane region" description="Helical" evidence="13">
    <location>
        <begin position="175"/>
        <end position="194"/>
    </location>
</feature>
<dbReference type="KEGG" id="clec:106670079"/>
<dbReference type="PROSITE" id="PS00211">
    <property type="entry name" value="ABC_TRANSPORTER_1"/>
    <property type="match status" value="1"/>
</dbReference>
<evidence type="ECO:0000256" key="7">
    <source>
        <dbReference type="ARBA" id="ARBA00022741"/>
    </source>
</evidence>
<evidence type="ECO:0000256" key="10">
    <source>
        <dbReference type="ARBA" id="ARBA00022989"/>
    </source>
</evidence>
<dbReference type="FunFam" id="1.20.1560.10:FF:000037">
    <property type="entry name" value="ATP-binding cassette subfamily C member 10"/>
    <property type="match status" value="1"/>
</dbReference>
<feature type="transmembrane region" description="Helical" evidence="13">
    <location>
        <begin position="106"/>
        <end position="126"/>
    </location>
</feature>
<dbReference type="PROSITE" id="PS50893">
    <property type="entry name" value="ABC_TRANSPORTER_2"/>
    <property type="match status" value="2"/>
</dbReference>
<evidence type="ECO:0000313" key="17">
    <source>
        <dbReference type="Proteomes" id="UP000494040"/>
    </source>
</evidence>
<dbReference type="InterPro" id="IPR003593">
    <property type="entry name" value="AAA+_ATPase"/>
</dbReference>
<evidence type="ECO:0000256" key="3">
    <source>
        <dbReference type="ARBA" id="ARBA00012191"/>
    </source>
</evidence>
<feature type="domain" description="ABC transmembrane type-1" evidence="15">
    <location>
        <begin position="315"/>
        <end position="594"/>
    </location>
</feature>
<evidence type="ECO:0000256" key="2">
    <source>
        <dbReference type="ARBA" id="ARBA00009726"/>
    </source>
</evidence>
<keyword evidence="11 13" id="KW-0472">Membrane</keyword>
<feature type="transmembrane region" description="Helical" evidence="13">
    <location>
        <begin position="452"/>
        <end position="471"/>
    </location>
</feature>
<protein>
    <recommendedName>
        <fullName evidence="3">ABC-type xenobiotic transporter</fullName>
        <ecNumber evidence="3">7.6.2.2</ecNumber>
    </recommendedName>
</protein>
<dbReference type="EnsemblMetazoa" id="XM_014400090.2">
    <property type="protein sequence ID" value="XP_014255576.1"/>
    <property type="gene ID" value="LOC106670079"/>
</dbReference>
<dbReference type="EC" id="7.6.2.2" evidence="3"/>
<dbReference type="FunFam" id="1.20.1560.10:FF:000113">
    <property type="entry name" value="ABC transporter, putative"/>
    <property type="match status" value="1"/>
</dbReference>
<feature type="transmembrane region" description="Helical" evidence="13">
    <location>
        <begin position="562"/>
        <end position="579"/>
    </location>
</feature>